<evidence type="ECO:0000313" key="2">
    <source>
        <dbReference type="Proteomes" id="UP000007264"/>
    </source>
</evidence>
<dbReference type="EMBL" id="AGSI01000011">
    <property type="protein sequence ID" value="EIE22048.1"/>
    <property type="molecule type" value="Genomic_DNA"/>
</dbReference>
<dbReference type="Proteomes" id="UP000007264">
    <property type="component" value="Unassembled WGS sequence"/>
</dbReference>
<comment type="caution">
    <text evidence="1">The sequence shown here is derived from an EMBL/GenBank/DDBJ whole genome shotgun (WGS) entry which is preliminary data.</text>
</comment>
<name>I0YUH9_COCSC</name>
<reference evidence="1 2" key="1">
    <citation type="journal article" date="2012" name="Genome Biol.">
        <title>The genome of the polar eukaryotic microalga coccomyxa subellipsoidea reveals traits of cold adaptation.</title>
        <authorList>
            <person name="Blanc G."/>
            <person name="Agarkova I."/>
            <person name="Grimwood J."/>
            <person name="Kuo A."/>
            <person name="Brueggeman A."/>
            <person name="Dunigan D."/>
            <person name="Gurnon J."/>
            <person name="Ladunga I."/>
            <person name="Lindquist E."/>
            <person name="Lucas S."/>
            <person name="Pangilinan J."/>
            <person name="Proschold T."/>
            <person name="Salamov A."/>
            <person name="Schmutz J."/>
            <person name="Weeks D."/>
            <person name="Yamada T."/>
            <person name="Claverie J.M."/>
            <person name="Grigoriev I."/>
            <person name="Van Etten J."/>
            <person name="Lomsadze A."/>
            <person name="Borodovsky M."/>
        </authorList>
    </citation>
    <scope>NUCLEOTIDE SEQUENCE [LARGE SCALE GENOMIC DNA]</scope>
    <source>
        <strain evidence="1 2">C-169</strain>
    </source>
</reference>
<proteinExistence type="predicted"/>
<dbReference type="KEGG" id="csl:COCSUDRAFT_56480"/>
<organism evidence="1 2">
    <name type="scientific">Coccomyxa subellipsoidea (strain C-169)</name>
    <name type="common">Green microalga</name>
    <dbReference type="NCBI Taxonomy" id="574566"/>
    <lineage>
        <taxon>Eukaryota</taxon>
        <taxon>Viridiplantae</taxon>
        <taxon>Chlorophyta</taxon>
        <taxon>core chlorophytes</taxon>
        <taxon>Trebouxiophyceae</taxon>
        <taxon>Trebouxiophyceae incertae sedis</taxon>
        <taxon>Coccomyxaceae</taxon>
        <taxon>Coccomyxa</taxon>
        <taxon>Coccomyxa subellipsoidea</taxon>
    </lineage>
</organism>
<evidence type="ECO:0000313" key="1">
    <source>
        <dbReference type="EMBL" id="EIE22048.1"/>
    </source>
</evidence>
<gene>
    <name evidence="1" type="ORF">COCSUDRAFT_56480</name>
</gene>
<dbReference type="RefSeq" id="XP_005646592.1">
    <property type="nucleotide sequence ID" value="XM_005646535.1"/>
</dbReference>
<dbReference type="AlphaFoldDB" id="I0YUH9"/>
<accession>I0YUH9</accession>
<keyword evidence="2" id="KW-1185">Reference proteome</keyword>
<protein>
    <submittedName>
        <fullName evidence="1">Uncharacterized protein</fullName>
    </submittedName>
</protein>
<dbReference type="GeneID" id="17040033"/>
<sequence>MEWPMHRAKLRGLRQWKDAVLLFVGMYARGAELLPDVLEDALPVSGVAQAWAPGPLRSLRRVPIANGETGAATKPRQLPGQLPLRRLFVLGIMLQLAAHLRQQRGPEAAVQLPTGAPDFILQVLAFPFSLDACSE</sequence>